<dbReference type="AlphaFoldDB" id="A0A8B6UYK3"/>
<evidence type="ECO:0000313" key="2">
    <source>
        <dbReference type="EMBL" id="QTH16980.1"/>
    </source>
</evidence>
<dbReference type="InterPro" id="IPR013046">
    <property type="entry name" value="GpV/Gp45"/>
</dbReference>
<proteinExistence type="predicted"/>
<protein>
    <submittedName>
        <fullName evidence="2">Phage baseplate assembly protein</fullName>
    </submittedName>
</protein>
<sequence>MMREQAARERSSVRQAFRAVASASTQGKLIGVQMQGLAGEAVAGELFQHYGFTSSPLAGAEYICIPVGGSSQHAVVVASEDGRYRLTLNNGEVALYTDEGDKVHLKRGRVIEVETDTLIVKATTKVSFQTPLLETSGIVTVEKGLAVKGNIVTTGSIGAGGNILAQGSISPNSPGTISM</sequence>
<gene>
    <name evidence="2" type="ORF">C4C32_06785</name>
</gene>
<evidence type="ECO:0000259" key="1">
    <source>
        <dbReference type="Pfam" id="PF06890"/>
    </source>
</evidence>
<reference evidence="2" key="1">
    <citation type="book" date="2019" name="MICROBIAL BIOTECHNOLOGY" publisher="Unknown Publisher">
        <title>Optimization of recombineering for directed mutagenesis of bacteria Pseudomonas corrugata 3'.</title>
        <authorList>
            <person name="Buinitskaja S.V."/>
            <person name="Pilipenok N."/>
            <person name="Valentovich L.N."/>
        </authorList>
    </citation>
    <scope>NUCLEOTIDE SEQUENCE</scope>
    <source>
        <strain evidence="2">3prime</strain>
    </source>
</reference>
<feature type="domain" description="Bacteriophage Mu Gp45 N-terminal" evidence="1">
    <location>
        <begin position="20"/>
        <end position="83"/>
    </location>
</feature>
<accession>A0A8B6UYK3</accession>
<dbReference type="EMBL" id="CP072011">
    <property type="protein sequence ID" value="QTH16980.1"/>
    <property type="molecule type" value="Genomic_DNA"/>
</dbReference>
<dbReference type="InterPro" id="IPR053861">
    <property type="entry name" value="Phage_Mu_Gp45_N"/>
</dbReference>
<reference evidence="2" key="2">
    <citation type="submission" date="2021-03" db="EMBL/GenBank/DDBJ databases">
        <authorList>
            <person name="Valentovich L.N."/>
            <person name="Akhremchuk A.E."/>
            <person name="Miamin V.E."/>
        </authorList>
    </citation>
    <scope>NUCLEOTIDE SEQUENCE</scope>
    <source>
        <strain evidence="2">3prime</strain>
    </source>
</reference>
<name>A0A8B6UYK3_9PSED</name>
<dbReference type="Pfam" id="PF06890">
    <property type="entry name" value="Phage_Mu_Gp45"/>
    <property type="match status" value="1"/>
</dbReference>
<dbReference type="InterPro" id="IPR014462">
    <property type="entry name" value="Phage_Mu_Gp45"/>
</dbReference>
<evidence type="ECO:0000313" key="3">
    <source>
        <dbReference type="Proteomes" id="UP000663914"/>
    </source>
</evidence>
<dbReference type="Proteomes" id="UP000663914">
    <property type="component" value="Chromosome"/>
</dbReference>
<organism evidence="2 3">
    <name type="scientific">Pseudomonas corrugata</name>
    <dbReference type="NCBI Taxonomy" id="47879"/>
    <lineage>
        <taxon>Bacteria</taxon>
        <taxon>Pseudomonadati</taxon>
        <taxon>Pseudomonadota</taxon>
        <taxon>Gammaproteobacteria</taxon>
        <taxon>Pseudomonadales</taxon>
        <taxon>Pseudomonadaceae</taxon>
        <taxon>Pseudomonas</taxon>
    </lineage>
</organism>
<dbReference type="PIRSF" id="PIRSF012337">
    <property type="entry name" value="gp45"/>
    <property type="match status" value="1"/>
</dbReference>
<dbReference type="NCBIfam" id="TIGR01644">
    <property type="entry name" value="phage_P2_V"/>
    <property type="match status" value="1"/>
</dbReference>